<protein>
    <submittedName>
        <fullName evidence="2">Uncharacterized protein</fullName>
    </submittedName>
</protein>
<keyword evidence="3" id="KW-1185">Reference proteome</keyword>
<reference evidence="2 3" key="1">
    <citation type="submission" date="2020-02" db="EMBL/GenBank/DDBJ databases">
        <title>Draft genome sequence of Haematococcus lacustris strain NIES-144.</title>
        <authorList>
            <person name="Morimoto D."/>
            <person name="Nakagawa S."/>
            <person name="Yoshida T."/>
            <person name="Sawayama S."/>
        </authorList>
    </citation>
    <scope>NUCLEOTIDE SEQUENCE [LARGE SCALE GENOMIC DNA]</scope>
    <source>
        <strain evidence="2 3">NIES-144</strain>
    </source>
</reference>
<accession>A0A699ZJW9</accession>
<dbReference type="AlphaFoldDB" id="A0A699ZJW9"/>
<comment type="caution">
    <text evidence="2">The sequence shown here is derived from an EMBL/GenBank/DDBJ whole genome shotgun (WGS) entry which is preliminary data.</text>
</comment>
<sequence length="121" mass="13534">MAAAMHTRTPSARKAAMRERVGQGGRGWVGHGPQKTYTCVAARRERDDTGYMLRYHPNSAWAQLSGAFKWVGGRLRGADNRQPAPCCWPLTCLLVRCPRHIHCCCLALSPLLMLPVLKRHL</sequence>
<name>A0A699ZJW9_HAELA</name>
<organism evidence="2 3">
    <name type="scientific">Haematococcus lacustris</name>
    <name type="common">Green alga</name>
    <name type="synonym">Haematococcus pluvialis</name>
    <dbReference type="NCBI Taxonomy" id="44745"/>
    <lineage>
        <taxon>Eukaryota</taxon>
        <taxon>Viridiplantae</taxon>
        <taxon>Chlorophyta</taxon>
        <taxon>core chlorophytes</taxon>
        <taxon>Chlorophyceae</taxon>
        <taxon>CS clade</taxon>
        <taxon>Chlamydomonadales</taxon>
        <taxon>Haematococcaceae</taxon>
        <taxon>Haematococcus</taxon>
    </lineage>
</organism>
<evidence type="ECO:0000313" key="2">
    <source>
        <dbReference type="EMBL" id="GFH19276.1"/>
    </source>
</evidence>
<gene>
    <name evidence="2" type="ORF">HaLaN_16197</name>
</gene>
<proteinExistence type="predicted"/>
<dbReference type="Proteomes" id="UP000485058">
    <property type="component" value="Unassembled WGS sequence"/>
</dbReference>
<feature type="region of interest" description="Disordered" evidence="1">
    <location>
        <begin position="1"/>
        <end position="29"/>
    </location>
</feature>
<dbReference type="EMBL" id="BLLF01001434">
    <property type="protein sequence ID" value="GFH19276.1"/>
    <property type="molecule type" value="Genomic_DNA"/>
</dbReference>
<evidence type="ECO:0000313" key="3">
    <source>
        <dbReference type="Proteomes" id="UP000485058"/>
    </source>
</evidence>
<evidence type="ECO:0000256" key="1">
    <source>
        <dbReference type="SAM" id="MobiDB-lite"/>
    </source>
</evidence>